<organism evidence="9">
    <name type="scientific">Phallusia mammillata</name>
    <dbReference type="NCBI Taxonomy" id="59560"/>
    <lineage>
        <taxon>Eukaryota</taxon>
        <taxon>Metazoa</taxon>
        <taxon>Chordata</taxon>
        <taxon>Tunicata</taxon>
        <taxon>Ascidiacea</taxon>
        <taxon>Phlebobranchia</taxon>
        <taxon>Ascidiidae</taxon>
        <taxon>Phallusia</taxon>
    </lineage>
</organism>
<evidence type="ECO:0000256" key="1">
    <source>
        <dbReference type="ARBA" id="ARBA00004123"/>
    </source>
</evidence>
<feature type="compositionally biased region" description="Basic and acidic residues" evidence="7">
    <location>
        <begin position="1"/>
        <end position="30"/>
    </location>
</feature>
<evidence type="ECO:0000256" key="5">
    <source>
        <dbReference type="ARBA" id="ARBA00023242"/>
    </source>
</evidence>
<evidence type="ECO:0000256" key="6">
    <source>
        <dbReference type="SAM" id="Coils"/>
    </source>
</evidence>
<dbReference type="PANTHER" id="PTHR13455:SF7">
    <property type="entry name" value="SIMJANG, ISOFORM E"/>
    <property type="match status" value="1"/>
</dbReference>
<feature type="region of interest" description="Disordered" evidence="7">
    <location>
        <begin position="1"/>
        <end position="38"/>
    </location>
</feature>
<evidence type="ECO:0000259" key="8">
    <source>
        <dbReference type="Pfam" id="PF16563"/>
    </source>
</evidence>
<feature type="coiled-coil region" evidence="6">
    <location>
        <begin position="449"/>
        <end position="528"/>
    </location>
</feature>
<feature type="region of interest" description="Disordered" evidence="7">
    <location>
        <begin position="188"/>
        <end position="253"/>
    </location>
</feature>
<keyword evidence="5" id="KW-0539">Nucleus</keyword>
<evidence type="ECO:0000256" key="3">
    <source>
        <dbReference type="ARBA" id="ARBA00023054"/>
    </source>
</evidence>
<keyword evidence="4" id="KW-0804">Transcription</keyword>
<dbReference type="GO" id="GO:0000122">
    <property type="term" value="P:negative regulation of transcription by RNA polymerase II"/>
    <property type="evidence" value="ECO:0007669"/>
    <property type="project" value="InterPro"/>
</dbReference>
<keyword evidence="2" id="KW-0805">Transcription regulation</keyword>
<proteinExistence type="evidence at transcript level"/>
<evidence type="ECO:0000313" key="9">
    <source>
        <dbReference type="EMBL" id="CAB3248331.1"/>
    </source>
</evidence>
<feature type="region of interest" description="Disordered" evidence="7">
    <location>
        <begin position="88"/>
        <end position="108"/>
    </location>
</feature>
<dbReference type="Pfam" id="PF16563">
    <property type="entry name" value="P66_CC"/>
    <property type="match status" value="1"/>
</dbReference>
<dbReference type="InterPro" id="IPR032346">
    <property type="entry name" value="P66_CC"/>
</dbReference>
<evidence type="ECO:0000256" key="2">
    <source>
        <dbReference type="ARBA" id="ARBA00023015"/>
    </source>
</evidence>
<dbReference type="Gene3D" id="6.10.250.1650">
    <property type="match status" value="1"/>
</dbReference>
<feature type="compositionally biased region" description="Polar residues" evidence="7">
    <location>
        <begin position="188"/>
        <end position="225"/>
    </location>
</feature>
<dbReference type="InterPro" id="IPR040386">
    <property type="entry name" value="P66"/>
</dbReference>
<feature type="compositionally biased region" description="Low complexity" evidence="7">
    <location>
        <begin position="572"/>
        <end position="581"/>
    </location>
</feature>
<accession>A0A6F9DDD7</accession>
<feature type="domain" description="Transcriptional repressor p66 coiled-coil MBD2-interaction" evidence="8">
    <location>
        <begin position="159"/>
        <end position="193"/>
    </location>
</feature>
<reference evidence="9" key="1">
    <citation type="submission" date="2020-04" db="EMBL/GenBank/DDBJ databases">
        <authorList>
            <person name="Neveu A P."/>
        </authorList>
    </citation>
    <scope>NUCLEOTIDE SEQUENCE</scope>
    <source>
        <tissue evidence="9">Whole embryo</tissue>
    </source>
</reference>
<comment type="subcellular location">
    <subcellularLocation>
        <location evidence="1">Nucleus</location>
    </subcellularLocation>
</comment>
<feature type="compositionally biased region" description="Low complexity" evidence="7">
    <location>
        <begin position="226"/>
        <end position="253"/>
    </location>
</feature>
<sequence length="590" mass="65492">MMNTDGHQETDEDAKTLEERMSAVKRKSTEESNINDLPDKIAKLDENFDDEIKSVKNVEARNDKKSPSCTIDEDANEIVVDLSELPTTDGKLKEHGTNDDAGFPPTPPVQGMEEMISIATPVDLSESKVADELVIVLSDEENGKENEDNEMEKIKKLRSEQTTQIKKFQDDLRKEEAKLILLKKLRQNQTQKPAATNQSLQSTSNATQHRSANQPIKSGQSATTNQQNQKTSLKTSQSSSNFSKSSSAQAQANRNAMAAMLQMPQLVAAAGGGSRDANALLRGHPAINIPGAAQLLLAGNQGDLSAKVQQILQQQSKLLQQRPAQTFKQQQASAKLALRKQLEKTLLEIPPPKPPPPEITFLPSAASNEFICLMGLEEVVTKIQQLQSKGSKTDDSVLPPFICVQCEKDFSPLWKVNKEGDQVMCLQCVMNNQKKALKAEHTNRLKTAFVKALQQEQEIEQKIQQQQQQQKSSEKLSSNDTLEAAVAAAASQLQKQQEQLKKLQENQLRHHQQLLQRAQQQIQQQQRNFAANFRPTAQQIRNAMAPVQFGFNSSGGLSKKVDRQFLLDLIPSRGSPSSNSSKLQNKGKWK</sequence>
<evidence type="ECO:0000256" key="4">
    <source>
        <dbReference type="ARBA" id="ARBA00023163"/>
    </source>
</evidence>
<protein>
    <submittedName>
        <fullName evidence="9">Transcriptional repressor p66-beta</fullName>
    </submittedName>
</protein>
<dbReference type="AlphaFoldDB" id="A0A6F9DDD7"/>
<keyword evidence="3 6" id="KW-0175">Coiled coil</keyword>
<dbReference type="EMBL" id="LR785379">
    <property type="protein sequence ID" value="CAB3248331.1"/>
    <property type="molecule type" value="mRNA"/>
</dbReference>
<feature type="region of interest" description="Disordered" evidence="7">
    <location>
        <begin position="569"/>
        <end position="590"/>
    </location>
</feature>
<gene>
    <name evidence="9" type="primary">Gatad2b</name>
</gene>
<dbReference type="PANTHER" id="PTHR13455">
    <property type="entry name" value="TRANSCRIPTIONAL REPRESSOR P66-RELATED"/>
    <property type="match status" value="1"/>
</dbReference>
<dbReference type="GO" id="GO:0016581">
    <property type="term" value="C:NuRD complex"/>
    <property type="evidence" value="ECO:0007669"/>
    <property type="project" value="TreeGrafter"/>
</dbReference>
<evidence type="ECO:0000256" key="7">
    <source>
        <dbReference type="SAM" id="MobiDB-lite"/>
    </source>
</evidence>
<name>A0A6F9DDD7_9ASCI</name>